<dbReference type="Proteomes" id="UP000034181">
    <property type="component" value="Unassembled WGS sequence"/>
</dbReference>
<organism evidence="1 2">
    <name type="scientific">Candidatus Woesebacteria bacterium GW2011_GWB1_38_5b</name>
    <dbReference type="NCBI Taxonomy" id="1618569"/>
    <lineage>
        <taxon>Bacteria</taxon>
        <taxon>Candidatus Woeseibacteriota</taxon>
    </lineage>
</organism>
<dbReference type="Gene3D" id="3.30.2310.20">
    <property type="entry name" value="RelE-like"/>
    <property type="match status" value="1"/>
</dbReference>
<dbReference type="InterPro" id="IPR035093">
    <property type="entry name" value="RelE/ParE_toxin_dom_sf"/>
</dbReference>
<reference evidence="1 2" key="1">
    <citation type="journal article" date="2015" name="Nature">
        <title>rRNA introns, odd ribosomes, and small enigmatic genomes across a large radiation of phyla.</title>
        <authorList>
            <person name="Brown C.T."/>
            <person name="Hug L.A."/>
            <person name="Thomas B.C."/>
            <person name="Sharon I."/>
            <person name="Castelle C.J."/>
            <person name="Singh A."/>
            <person name="Wilkins M.J."/>
            <person name="Williams K.H."/>
            <person name="Banfield J.F."/>
        </authorList>
    </citation>
    <scope>NUCLEOTIDE SEQUENCE [LARGE SCALE GENOMIC DNA]</scope>
</reference>
<dbReference type="EMBL" id="LBUZ01000012">
    <property type="protein sequence ID" value="KKQ75383.1"/>
    <property type="molecule type" value="Genomic_DNA"/>
</dbReference>
<gene>
    <name evidence="1" type="ORF">US96_C0012G0012</name>
</gene>
<dbReference type="AlphaFoldDB" id="A0A0G0K6Q9"/>
<name>A0A0G0K6Q9_9BACT</name>
<evidence type="ECO:0000313" key="2">
    <source>
        <dbReference type="Proteomes" id="UP000034181"/>
    </source>
</evidence>
<comment type="caution">
    <text evidence="1">The sequence shown here is derived from an EMBL/GenBank/DDBJ whole genome shotgun (WGS) entry which is preliminary data.</text>
</comment>
<sequence length="86" mass="9860">MYTLSASQTFKKQVGKISKQDPILRKKITRVLKILRKNVKHPSLRLHKLSGVDTWSVSVTISTRIIIGIEGKTIYLLEIGKHEEVY</sequence>
<proteinExistence type="predicted"/>
<protein>
    <submittedName>
        <fullName evidence="1">Plasmid stabilization system</fullName>
    </submittedName>
</protein>
<evidence type="ECO:0000313" key="1">
    <source>
        <dbReference type="EMBL" id="KKQ75383.1"/>
    </source>
</evidence>
<dbReference type="SUPFAM" id="SSF143011">
    <property type="entry name" value="RelE-like"/>
    <property type="match status" value="1"/>
</dbReference>
<accession>A0A0G0K6Q9</accession>